<dbReference type="HOGENOM" id="CLU_045984_0_0_9"/>
<dbReference type="KEGG" id="cad:Curi_c18120"/>
<organism evidence="3 4">
    <name type="scientific">Gottschalkia acidurici (strain ATCC 7906 / DSM 604 / BCRC 14475 / CIP 104303 / KCTC 5404 / NCIMB 10678 / 9a)</name>
    <name type="common">Clostridium acidurici</name>
    <dbReference type="NCBI Taxonomy" id="1128398"/>
    <lineage>
        <taxon>Bacteria</taxon>
        <taxon>Bacillati</taxon>
        <taxon>Bacillota</taxon>
        <taxon>Tissierellia</taxon>
        <taxon>Tissierellales</taxon>
        <taxon>Gottschalkiaceae</taxon>
        <taxon>Gottschalkia</taxon>
    </lineage>
</organism>
<dbReference type="InterPro" id="IPR023158">
    <property type="entry name" value="YerB-like_sf"/>
</dbReference>
<feature type="domain" description="DUF3048" evidence="2">
    <location>
        <begin position="227"/>
        <end position="336"/>
    </location>
</feature>
<sequence>MKKSKLALLLIILFILSSVVTYGILKIKDKSSEGDLTLIMPDEEIKDIEENKKEIIQSPFSGVEIEKEILEKRPVAVMFDNHPRARWQAGLSKAEIVYELPAEEPYTRYIGIYLINDPEVIGPVRSTRPYFVETIVQYDPLYVRCGGSEDGKEYVRRYGIADIDGLTSSAFWRSKNKKAPHNLYISMENIRKEQTKLNYSKNGNYYGYNFNEKDTDIEGQNGENIIINYNKSNSTKYIYDSGQKVYERYKDGKLHIDEADNTTIKAKNIIIQEVTSKIIDNEGRKKINVVGSGKATYITDGKAKDITWRKRSANDKTTYYDELGVELTFNPGVTWIQVVPTGTHIEIG</sequence>
<evidence type="ECO:0000259" key="2">
    <source>
        <dbReference type="Pfam" id="PF17479"/>
    </source>
</evidence>
<feature type="domain" description="DUF3048" evidence="1">
    <location>
        <begin position="61"/>
        <end position="199"/>
    </location>
</feature>
<dbReference type="Proteomes" id="UP000006094">
    <property type="component" value="Chromosome"/>
</dbReference>
<dbReference type="Pfam" id="PF17479">
    <property type="entry name" value="DUF3048_C"/>
    <property type="match status" value="1"/>
</dbReference>
<evidence type="ECO:0000313" key="3">
    <source>
        <dbReference type="EMBL" id="AFS78819.1"/>
    </source>
</evidence>
<gene>
    <name evidence="3" type="ordered locus">Curi_c18120</name>
</gene>
<dbReference type="EMBL" id="CP003326">
    <property type="protein sequence ID" value="AFS78819.1"/>
    <property type="molecule type" value="Genomic_DNA"/>
</dbReference>
<evidence type="ECO:0000259" key="1">
    <source>
        <dbReference type="Pfam" id="PF11258"/>
    </source>
</evidence>
<dbReference type="OrthoDB" id="9779102at2"/>
<name>K0AZW1_GOTA9</name>
<dbReference type="SUPFAM" id="SSF159774">
    <property type="entry name" value="YerB-like"/>
    <property type="match status" value="1"/>
</dbReference>
<dbReference type="Gene3D" id="3.50.90.10">
    <property type="entry name" value="YerB-like"/>
    <property type="match status" value="1"/>
</dbReference>
<dbReference type="STRING" id="1128398.Curi_c18120"/>
<dbReference type="AlphaFoldDB" id="K0AZW1"/>
<protein>
    <recommendedName>
        <fullName evidence="5">DUF3048 domain-containing protein</fullName>
    </recommendedName>
</protein>
<keyword evidence="4" id="KW-1185">Reference proteome</keyword>
<dbReference type="InterPro" id="IPR035328">
    <property type="entry name" value="DUF3048_C"/>
</dbReference>
<accession>K0AZW1</accession>
<reference evidence="3 4" key="1">
    <citation type="journal article" date="2012" name="PLoS ONE">
        <title>The purine-utilizing bacterium Clostridium acidurici 9a: a genome-guided metabolic reconsideration.</title>
        <authorList>
            <person name="Hartwich K."/>
            <person name="Poehlein A."/>
            <person name="Daniel R."/>
        </authorList>
    </citation>
    <scope>NUCLEOTIDE SEQUENCE [LARGE SCALE GENOMIC DNA]</scope>
    <source>
        <strain evidence="4">ATCC 7906 / DSM 604 / BCRC 14475 / CIP 104303 / KCTC 5404 / NCIMB 10678 / 9a</strain>
    </source>
</reference>
<evidence type="ECO:0008006" key="5">
    <source>
        <dbReference type="Google" id="ProtNLM"/>
    </source>
</evidence>
<dbReference type="InterPro" id="IPR021416">
    <property type="entry name" value="DUF3048_N"/>
</dbReference>
<dbReference type="Pfam" id="PF11258">
    <property type="entry name" value="DUF3048"/>
    <property type="match status" value="1"/>
</dbReference>
<evidence type="ECO:0000313" key="4">
    <source>
        <dbReference type="Proteomes" id="UP000006094"/>
    </source>
</evidence>
<dbReference type="RefSeq" id="WP_014967955.1">
    <property type="nucleotide sequence ID" value="NC_018664.1"/>
</dbReference>
<dbReference type="PATRIC" id="fig|1128398.3.peg.1861"/>
<proteinExistence type="predicted"/>
<dbReference type="eggNOG" id="COG1470">
    <property type="taxonomic scope" value="Bacteria"/>
</dbReference>